<dbReference type="InterPro" id="IPR038717">
    <property type="entry name" value="Tc1-like_DDE_dom"/>
</dbReference>
<name>A0A0C2ML77_THEKT</name>
<dbReference type="Pfam" id="PF13358">
    <property type="entry name" value="DDE_3"/>
    <property type="match status" value="1"/>
</dbReference>
<accession>A0A0C2ML77</accession>
<protein>
    <recommendedName>
        <fullName evidence="1">Tc1-like transposase DDE domain-containing protein</fullName>
    </recommendedName>
</protein>
<evidence type="ECO:0000313" key="2">
    <source>
        <dbReference type="EMBL" id="KII65095.1"/>
    </source>
</evidence>
<sequence>MGDEFLLEVSNMDLWTFDFDYFQCFFKADLSQSEGIISIGPLSIKLNGSVFDLGDAGHLAFFKAQDHPFNEEHFCVHFMEAFELFFSSGIHECIFILDDVRFHKINRVQTMLQKKGRMVIYLPIYSSFLNHIENLLPKRKSIVIQTSPRSKTDLFNQVPQ</sequence>
<dbReference type="GO" id="GO:0003676">
    <property type="term" value="F:nucleic acid binding"/>
    <property type="evidence" value="ECO:0007669"/>
    <property type="project" value="InterPro"/>
</dbReference>
<evidence type="ECO:0000313" key="3">
    <source>
        <dbReference type="Proteomes" id="UP000031668"/>
    </source>
</evidence>
<dbReference type="EMBL" id="JWZT01004017">
    <property type="protein sequence ID" value="KII65095.1"/>
    <property type="molecule type" value="Genomic_DNA"/>
</dbReference>
<proteinExistence type="predicted"/>
<reference evidence="2 3" key="1">
    <citation type="journal article" date="2014" name="Genome Biol. Evol.">
        <title>The genome of the myxosporean Thelohanellus kitauei shows adaptations to nutrient acquisition within its fish host.</title>
        <authorList>
            <person name="Yang Y."/>
            <person name="Xiong J."/>
            <person name="Zhou Z."/>
            <person name="Huo F."/>
            <person name="Miao W."/>
            <person name="Ran C."/>
            <person name="Liu Y."/>
            <person name="Zhang J."/>
            <person name="Feng J."/>
            <person name="Wang M."/>
            <person name="Wang M."/>
            <person name="Wang L."/>
            <person name="Yao B."/>
        </authorList>
    </citation>
    <scope>NUCLEOTIDE SEQUENCE [LARGE SCALE GENOMIC DNA]</scope>
    <source>
        <strain evidence="2">Wuqing</strain>
    </source>
</reference>
<dbReference type="Gene3D" id="3.30.420.10">
    <property type="entry name" value="Ribonuclease H-like superfamily/Ribonuclease H"/>
    <property type="match status" value="1"/>
</dbReference>
<dbReference type="AlphaFoldDB" id="A0A0C2ML77"/>
<comment type="caution">
    <text evidence="2">The sequence shown here is derived from an EMBL/GenBank/DDBJ whole genome shotgun (WGS) entry which is preliminary data.</text>
</comment>
<dbReference type="Proteomes" id="UP000031668">
    <property type="component" value="Unassembled WGS sequence"/>
</dbReference>
<evidence type="ECO:0000259" key="1">
    <source>
        <dbReference type="Pfam" id="PF13358"/>
    </source>
</evidence>
<dbReference type="OrthoDB" id="2142724at2759"/>
<feature type="domain" description="Tc1-like transposase DDE" evidence="1">
    <location>
        <begin position="60"/>
        <end position="150"/>
    </location>
</feature>
<keyword evidence="3" id="KW-1185">Reference proteome</keyword>
<organism evidence="2 3">
    <name type="scientific">Thelohanellus kitauei</name>
    <name type="common">Myxosporean</name>
    <dbReference type="NCBI Taxonomy" id="669202"/>
    <lineage>
        <taxon>Eukaryota</taxon>
        <taxon>Metazoa</taxon>
        <taxon>Cnidaria</taxon>
        <taxon>Myxozoa</taxon>
        <taxon>Myxosporea</taxon>
        <taxon>Bivalvulida</taxon>
        <taxon>Platysporina</taxon>
        <taxon>Myxobolidae</taxon>
        <taxon>Thelohanellus</taxon>
    </lineage>
</organism>
<dbReference type="InterPro" id="IPR036397">
    <property type="entry name" value="RNaseH_sf"/>
</dbReference>
<gene>
    <name evidence="2" type="ORF">RF11_15915</name>
</gene>